<proteinExistence type="inferred from homology"/>
<keyword evidence="2" id="KW-0378">Hydrolase</keyword>
<dbReference type="Proteomes" id="UP000030748">
    <property type="component" value="Unassembled WGS sequence"/>
</dbReference>
<reference evidence="6 7" key="1">
    <citation type="journal article" date="2013" name="Proc. Natl. Acad. Sci. U.S.A.">
        <title>Fine-scale variation in meiotic recombination in Mimulus inferred from population shotgun sequencing.</title>
        <authorList>
            <person name="Hellsten U."/>
            <person name="Wright K.M."/>
            <person name="Jenkins J."/>
            <person name="Shu S."/>
            <person name="Yuan Y."/>
            <person name="Wessler S.R."/>
            <person name="Schmutz J."/>
            <person name="Willis J.H."/>
            <person name="Rokhsar D.S."/>
        </authorList>
    </citation>
    <scope>NUCLEOTIDE SEQUENCE [LARGE SCALE GENOMIC DNA]</scope>
    <source>
        <strain evidence="7">cv. DUN x IM62</strain>
    </source>
</reference>
<dbReference type="Pfam" id="PF00331">
    <property type="entry name" value="Glyco_hydro_10"/>
    <property type="match status" value="1"/>
</dbReference>
<dbReference type="GO" id="GO:0045493">
    <property type="term" value="P:xylan catabolic process"/>
    <property type="evidence" value="ECO:0000318"/>
    <property type="project" value="GO_Central"/>
</dbReference>
<keyword evidence="3" id="KW-0119">Carbohydrate metabolism</keyword>
<evidence type="ECO:0000259" key="5">
    <source>
        <dbReference type="PROSITE" id="PS51760"/>
    </source>
</evidence>
<sequence>CAASSPYDYSATTDCLGGPWSPLYDGGLIGNPNFDSGLDEWDKFGLGKVELRTSKYVNNNYMVAYDRKMATDSFSHIFYVQKDLYYTFSAWFQIDEGSEIISAFVQEPNGTNVIVGSVIAKSGCWSMLKGGFEVDQNMKVQLFFASKNTDIEIWIDNASLKPFTKAEWRAQQNKSINKVRKRNVRIHVTSEDGLKLRGAKVIINQTRSEFIVGSGTTSYIVDNKGYQDWFVSRFAAATFNNEMKWYYTEVGPDMENYTVTDAMVSFFRQNGIAVRGHAVHWDATNVNQYWVKLLAPRDIFRAAMRRVGSIVSRYSGSVNGWDVMNENMHNSFFEEKLGANASAMFYQIVRAMDPQTPLFLNEYNVLEYPMDLKVIPWKYVEKIREIRAFTGNENMPLSIGIQGHFLLKPNVSHIRASFDILGATGMPIWLTELDFRRGPNQVFEFEDVMREAFAHPAVEGIIVWAGWKPTSCNERCLSDKNYTVLPTGCMELCLVDSNFNNTPAGDVYDKLMKEWKTTNVTGYTDKEGIFEEKVFLGEYSLTYSHPLIPRPVITKFNVTRAKEPLDVWVSL</sequence>
<dbReference type="Gene3D" id="3.20.20.80">
    <property type="entry name" value="Glycosidases"/>
    <property type="match status" value="1"/>
</dbReference>
<dbReference type="PANTHER" id="PTHR31490">
    <property type="entry name" value="GLYCOSYL HYDROLASE"/>
    <property type="match status" value="1"/>
</dbReference>
<dbReference type="InterPro" id="IPR017853">
    <property type="entry name" value="GH"/>
</dbReference>
<name>A0A022PSJ6_ERYGU</name>
<keyword evidence="4" id="KW-0624">Polysaccharide degradation</keyword>
<feature type="non-terminal residue" evidence="6">
    <location>
        <position position="1"/>
    </location>
</feature>
<dbReference type="InterPro" id="IPR044846">
    <property type="entry name" value="GH10"/>
</dbReference>
<dbReference type="SUPFAM" id="SSF49785">
    <property type="entry name" value="Galactose-binding domain-like"/>
    <property type="match status" value="1"/>
</dbReference>
<dbReference type="EMBL" id="KI632331">
    <property type="protein sequence ID" value="EYU18454.1"/>
    <property type="molecule type" value="Genomic_DNA"/>
</dbReference>
<accession>A0A022PSJ6</accession>
<protein>
    <recommendedName>
        <fullName evidence="5">GH10 domain-containing protein</fullName>
    </recommendedName>
</protein>
<dbReference type="STRING" id="4155.A0A022PSJ6"/>
<evidence type="ECO:0000256" key="1">
    <source>
        <dbReference type="ARBA" id="ARBA00007495"/>
    </source>
</evidence>
<feature type="domain" description="GH10" evidence="5">
    <location>
        <begin position="196"/>
        <end position="494"/>
    </location>
</feature>
<comment type="similarity">
    <text evidence="1">Belongs to the glycosyl hydrolase 10 (cellulase F) family.</text>
</comment>
<dbReference type="SMART" id="SM00633">
    <property type="entry name" value="Glyco_10"/>
    <property type="match status" value="1"/>
</dbReference>
<evidence type="ECO:0000313" key="7">
    <source>
        <dbReference type="Proteomes" id="UP000030748"/>
    </source>
</evidence>
<dbReference type="SUPFAM" id="SSF51445">
    <property type="entry name" value="(Trans)glycosidases"/>
    <property type="match status" value="1"/>
</dbReference>
<dbReference type="Gene3D" id="2.60.120.260">
    <property type="entry name" value="Galactose-binding domain-like"/>
    <property type="match status" value="1"/>
</dbReference>
<dbReference type="eggNOG" id="ENOG502SIUR">
    <property type="taxonomic scope" value="Eukaryota"/>
</dbReference>
<dbReference type="InterPro" id="IPR008979">
    <property type="entry name" value="Galactose-bd-like_sf"/>
</dbReference>
<dbReference type="InterPro" id="IPR001000">
    <property type="entry name" value="GH10_dom"/>
</dbReference>
<dbReference type="GO" id="GO:0031176">
    <property type="term" value="F:endo-1,4-beta-xylanase activity"/>
    <property type="evidence" value="ECO:0000318"/>
    <property type="project" value="GO_Central"/>
</dbReference>
<evidence type="ECO:0000256" key="3">
    <source>
        <dbReference type="ARBA" id="ARBA00023277"/>
    </source>
</evidence>
<dbReference type="AlphaFoldDB" id="A0A022PSJ6"/>
<evidence type="ECO:0000313" key="6">
    <source>
        <dbReference type="EMBL" id="EYU18454.1"/>
    </source>
</evidence>
<keyword evidence="7" id="KW-1185">Reference proteome</keyword>
<organism evidence="6 7">
    <name type="scientific">Erythranthe guttata</name>
    <name type="common">Yellow monkey flower</name>
    <name type="synonym">Mimulus guttatus</name>
    <dbReference type="NCBI Taxonomy" id="4155"/>
    <lineage>
        <taxon>Eukaryota</taxon>
        <taxon>Viridiplantae</taxon>
        <taxon>Streptophyta</taxon>
        <taxon>Embryophyta</taxon>
        <taxon>Tracheophyta</taxon>
        <taxon>Spermatophyta</taxon>
        <taxon>Magnoliopsida</taxon>
        <taxon>eudicotyledons</taxon>
        <taxon>Gunneridae</taxon>
        <taxon>Pentapetalae</taxon>
        <taxon>asterids</taxon>
        <taxon>lamiids</taxon>
        <taxon>Lamiales</taxon>
        <taxon>Phrymaceae</taxon>
        <taxon>Erythranthe</taxon>
    </lineage>
</organism>
<dbReference type="PANTHER" id="PTHR31490:SF80">
    <property type="entry name" value="ENDO-1,4-BETA-XYLANASE A-LIKE ISOFORM X1"/>
    <property type="match status" value="1"/>
</dbReference>
<gene>
    <name evidence="6" type="ORF">MIMGU_mgv1a021702mg</name>
</gene>
<evidence type="ECO:0000256" key="2">
    <source>
        <dbReference type="ARBA" id="ARBA00022801"/>
    </source>
</evidence>
<dbReference type="PROSITE" id="PS51760">
    <property type="entry name" value="GH10_2"/>
    <property type="match status" value="1"/>
</dbReference>
<evidence type="ECO:0000256" key="4">
    <source>
        <dbReference type="ARBA" id="ARBA00023326"/>
    </source>
</evidence>